<protein>
    <submittedName>
        <fullName evidence="2">Uncharacterized protein</fullName>
    </submittedName>
</protein>
<dbReference type="STRING" id="34720.A0A195ESN2"/>
<name>A0A195ESN2_9HYME</name>
<evidence type="ECO:0000313" key="3">
    <source>
        <dbReference type="Proteomes" id="UP000078541"/>
    </source>
</evidence>
<proteinExistence type="predicted"/>
<gene>
    <name evidence="2" type="ORF">ALC56_14734</name>
</gene>
<evidence type="ECO:0000313" key="2">
    <source>
        <dbReference type="EMBL" id="KYN30922.1"/>
    </source>
</evidence>
<dbReference type="Proteomes" id="UP000078541">
    <property type="component" value="Unassembled WGS sequence"/>
</dbReference>
<keyword evidence="1" id="KW-1133">Transmembrane helix</keyword>
<sequence>MQRKHSLRLVTLRDSRIKFGIGATRHGYIFRQGGPAMPRKAQAEYSFVKRCGFWARTVHSSERVYIRCVKTRQALIASAKKMRIHCQSTERETFGSNPLIGEFYKKRYRRGNALYEHLSKLGYTDFETVPVSKRTDFKQENCLNIDIKNIVKKIYTKLFSLYSWITQEKNNSEKQLRVILNAEALLNDHFSVINSFITKCNNNSIKRITLQELIMAGVVLVSSTYISWCKYKILPTLFASFAICCVGYMKYLRFYTKRNLEHIILSQNELFLICKDGLKILQRDYKMKLDSGSCLQQFS</sequence>
<feature type="transmembrane region" description="Helical" evidence="1">
    <location>
        <begin position="208"/>
        <end position="227"/>
    </location>
</feature>
<keyword evidence="1" id="KW-0812">Transmembrane</keyword>
<organism evidence="2 3">
    <name type="scientific">Trachymyrmex septentrionalis</name>
    <dbReference type="NCBI Taxonomy" id="34720"/>
    <lineage>
        <taxon>Eukaryota</taxon>
        <taxon>Metazoa</taxon>
        <taxon>Ecdysozoa</taxon>
        <taxon>Arthropoda</taxon>
        <taxon>Hexapoda</taxon>
        <taxon>Insecta</taxon>
        <taxon>Pterygota</taxon>
        <taxon>Neoptera</taxon>
        <taxon>Endopterygota</taxon>
        <taxon>Hymenoptera</taxon>
        <taxon>Apocrita</taxon>
        <taxon>Aculeata</taxon>
        <taxon>Formicoidea</taxon>
        <taxon>Formicidae</taxon>
        <taxon>Myrmicinae</taxon>
        <taxon>Trachymyrmex</taxon>
    </lineage>
</organism>
<dbReference type="AlphaFoldDB" id="A0A195ESN2"/>
<keyword evidence="3" id="KW-1185">Reference proteome</keyword>
<evidence type="ECO:0000256" key="1">
    <source>
        <dbReference type="SAM" id="Phobius"/>
    </source>
</evidence>
<accession>A0A195ESN2</accession>
<feature type="transmembrane region" description="Helical" evidence="1">
    <location>
        <begin position="233"/>
        <end position="252"/>
    </location>
</feature>
<dbReference type="EMBL" id="KQ981993">
    <property type="protein sequence ID" value="KYN30922.1"/>
    <property type="molecule type" value="Genomic_DNA"/>
</dbReference>
<keyword evidence="1" id="KW-0472">Membrane</keyword>
<reference evidence="2 3" key="1">
    <citation type="submission" date="2016-03" db="EMBL/GenBank/DDBJ databases">
        <title>Trachymyrmex septentrionalis WGS genome.</title>
        <authorList>
            <person name="Nygaard S."/>
            <person name="Hu H."/>
            <person name="Boomsma J."/>
            <person name="Zhang G."/>
        </authorList>
    </citation>
    <scope>NUCLEOTIDE SEQUENCE [LARGE SCALE GENOMIC DNA]</scope>
    <source>
        <strain evidence="2">Tsep2-gDNA-1</strain>
        <tissue evidence="2">Whole body</tissue>
    </source>
</reference>